<dbReference type="GO" id="GO:0040008">
    <property type="term" value="P:regulation of growth"/>
    <property type="evidence" value="ECO:0007669"/>
    <property type="project" value="UniProtKB-ARBA"/>
</dbReference>
<keyword evidence="6" id="KW-1015">Disulfide bond</keyword>
<evidence type="ECO:0000256" key="3">
    <source>
        <dbReference type="ARBA" id="ARBA00022525"/>
    </source>
</evidence>
<comment type="function">
    <text evidence="7">Cell signaling peptide that may regulate plant stress, growth, and development. Mediates a rapid alkalinization of extracellular space by mediating a transient increase in the cytoplasmic Ca(2+) concentration leading to a calcium-dependent signaling events through a cell surface receptor and a concomitant activation of some intracellular mitogen-activated protein kinases.</text>
</comment>
<dbReference type="Pfam" id="PF05498">
    <property type="entry name" value="RALF"/>
    <property type="match status" value="1"/>
</dbReference>
<comment type="similarity">
    <text evidence="2">Belongs to the plant rapid alkalinization factor (RALF) family.</text>
</comment>
<gene>
    <name evidence="10" type="ORF">V5N11_000084</name>
</gene>
<evidence type="ECO:0000256" key="6">
    <source>
        <dbReference type="ARBA" id="ARBA00023157"/>
    </source>
</evidence>
<dbReference type="InterPro" id="IPR008801">
    <property type="entry name" value="RALF"/>
</dbReference>
<evidence type="ECO:0000256" key="2">
    <source>
        <dbReference type="ARBA" id="ARBA00009178"/>
    </source>
</evidence>
<keyword evidence="4" id="KW-0372">Hormone</keyword>
<name>A0ABD1BX66_CARAN</name>
<protein>
    <submittedName>
        <fullName evidence="10">Protein RALF-like 36</fullName>
    </submittedName>
</protein>
<proteinExistence type="inferred from homology"/>
<dbReference type="AlphaFoldDB" id="A0ABD1BX66"/>
<dbReference type="GO" id="GO:0005576">
    <property type="term" value="C:extracellular region"/>
    <property type="evidence" value="ECO:0007669"/>
    <property type="project" value="UniProtKB-SubCell"/>
</dbReference>
<evidence type="ECO:0000256" key="4">
    <source>
        <dbReference type="ARBA" id="ARBA00022702"/>
    </source>
</evidence>
<comment type="caution">
    <text evidence="10">The sequence shown here is derived from an EMBL/GenBank/DDBJ whole genome shotgun (WGS) entry which is preliminary data.</text>
</comment>
<organism evidence="10 11">
    <name type="scientific">Cardamine amara subsp. amara</name>
    <dbReference type="NCBI Taxonomy" id="228776"/>
    <lineage>
        <taxon>Eukaryota</taxon>
        <taxon>Viridiplantae</taxon>
        <taxon>Streptophyta</taxon>
        <taxon>Embryophyta</taxon>
        <taxon>Tracheophyta</taxon>
        <taxon>Spermatophyta</taxon>
        <taxon>Magnoliopsida</taxon>
        <taxon>eudicotyledons</taxon>
        <taxon>Gunneridae</taxon>
        <taxon>Pentapetalae</taxon>
        <taxon>rosids</taxon>
        <taxon>malvids</taxon>
        <taxon>Brassicales</taxon>
        <taxon>Brassicaceae</taxon>
        <taxon>Cardamineae</taxon>
        <taxon>Cardamine</taxon>
    </lineage>
</organism>
<dbReference type="GO" id="GO:0005179">
    <property type="term" value="F:hormone activity"/>
    <property type="evidence" value="ECO:0007669"/>
    <property type="project" value="UniProtKB-KW"/>
</dbReference>
<comment type="subcellular location">
    <subcellularLocation>
        <location evidence="1">Secreted</location>
    </subcellularLocation>
</comment>
<evidence type="ECO:0000256" key="8">
    <source>
        <dbReference type="SAM" id="MobiDB-lite"/>
    </source>
</evidence>
<keyword evidence="11" id="KW-1185">Reference proteome</keyword>
<dbReference type="PANTHER" id="PTHR34270">
    <property type="entry name" value="PROTEIN RALF-LIKE 15-RELATED"/>
    <property type="match status" value="1"/>
</dbReference>
<evidence type="ECO:0000256" key="9">
    <source>
        <dbReference type="SAM" id="SignalP"/>
    </source>
</evidence>
<sequence length="72" mass="7470">MAVSKKTMVVSLALIVMISIVMSTTEARSIGVGAMEGDRPKGCGPGSPPDCKEKAANPYKRGCEPSQKCRGG</sequence>
<feature type="region of interest" description="Disordered" evidence="8">
    <location>
        <begin position="33"/>
        <end position="72"/>
    </location>
</feature>
<dbReference type="PANTHER" id="PTHR34270:SF3">
    <property type="entry name" value="PROTEIN RALF-LIKE 16-RELATED"/>
    <property type="match status" value="1"/>
</dbReference>
<evidence type="ECO:0000256" key="7">
    <source>
        <dbReference type="ARBA" id="ARBA00037228"/>
    </source>
</evidence>
<dbReference type="Proteomes" id="UP001558713">
    <property type="component" value="Unassembled WGS sequence"/>
</dbReference>
<feature type="signal peptide" evidence="9">
    <location>
        <begin position="1"/>
        <end position="27"/>
    </location>
</feature>
<keyword evidence="5 9" id="KW-0732">Signal</keyword>
<accession>A0ABD1BX66</accession>
<evidence type="ECO:0000313" key="11">
    <source>
        <dbReference type="Proteomes" id="UP001558713"/>
    </source>
</evidence>
<evidence type="ECO:0000256" key="5">
    <source>
        <dbReference type="ARBA" id="ARBA00022729"/>
    </source>
</evidence>
<keyword evidence="3" id="KW-0964">Secreted</keyword>
<evidence type="ECO:0000313" key="10">
    <source>
        <dbReference type="EMBL" id="KAL1221807.1"/>
    </source>
</evidence>
<feature type="chain" id="PRO_5044766968" evidence="9">
    <location>
        <begin position="28"/>
        <end position="72"/>
    </location>
</feature>
<reference evidence="10 11" key="1">
    <citation type="submission" date="2024-04" db="EMBL/GenBank/DDBJ databases">
        <title>Genome assembly C_amara_ONT_v2.</title>
        <authorList>
            <person name="Yant L."/>
            <person name="Moore C."/>
            <person name="Slenker M."/>
        </authorList>
    </citation>
    <scope>NUCLEOTIDE SEQUENCE [LARGE SCALE GENOMIC DNA]</scope>
    <source>
        <tissue evidence="10">Leaf</tissue>
    </source>
</reference>
<evidence type="ECO:0000256" key="1">
    <source>
        <dbReference type="ARBA" id="ARBA00004613"/>
    </source>
</evidence>
<dbReference type="EMBL" id="JBANAX010000116">
    <property type="protein sequence ID" value="KAL1221807.1"/>
    <property type="molecule type" value="Genomic_DNA"/>
</dbReference>